<dbReference type="RefSeq" id="WP_193116446.1">
    <property type="nucleotide sequence ID" value="NZ_BAAAIR010000034.1"/>
</dbReference>
<comment type="similarity">
    <text evidence="2 6">Belongs to the glycosyl hydrolase 3 family.</text>
</comment>
<evidence type="ECO:0000313" key="10">
    <source>
        <dbReference type="EMBL" id="MFC5297784.1"/>
    </source>
</evidence>
<keyword evidence="4 6" id="KW-0378">Hydrolase</keyword>
<dbReference type="InterPro" id="IPR036881">
    <property type="entry name" value="Glyco_hydro_3_C_sf"/>
</dbReference>
<comment type="caution">
    <text evidence="10">The sequence shown here is derived from an EMBL/GenBank/DDBJ whole genome shotgun (WGS) entry which is preliminary data.</text>
</comment>
<keyword evidence="11" id="KW-1185">Reference proteome</keyword>
<sequence>MTPENSSPRSPSTSTSPVLSRRAFAVALAGGAVALPAAAHAAPAGRGNETARIDELMAGMSLDQKIGQLFVAVGYGSAADEPHDSNTSTTGVDTIADIVRTHHVGGLIYFTWSDNLQDIEQIATLSNDVQAAALDSGGIPLIISADEERGVVYRLPAPATPLPGEMALGATGSRAHARKAGDIVGSELRAAGLHQAFAPVVDVNIEAQNPVIGVRSLGADPAAVARLGAAQIKGLQGANCSAAAKHFPGHGDTATDSHLGLPVIDHTREELDAIDLPPFLAAIDEGVDVIMTAHIVVPALDDSGRPATLSHPILTGLLREELGYEGVIVTDSLAMEGVRTLFGDDRVPVEAILAGADQMLMPPDLVVAMDGVREAVASGEITEERVEESVRRILAQKLRRGLFDEVQVDAATAASTIGTKRSVGSAQAIADDAVTLITDDSGILPLAAGSTVLVTGVGTAAKLNVAVAALREHGLEANSLVMLSDGRTMTAGAEAEAEAAARGVDAVLVFTSSSGFTTPASQVATVEKLAGGDVPVLHASLRNPYDVVHVGEVAASMAAYGNSDCNLRAVAGVVAGAVNLRGKLPVAIPTADGTGEAFPLGHGLR</sequence>
<dbReference type="EMBL" id="JBHSLN010000023">
    <property type="protein sequence ID" value="MFC5297784.1"/>
    <property type="molecule type" value="Genomic_DNA"/>
</dbReference>
<dbReference type="EC" id="3.2.1.52" evidence="3"/>
<dbReference type="PANTHER" id="PTHR30480">
    <property type="entry name" value="BETA-HEXOSAMINIDASE-RELATED"/>
    <property type="match status" value="1"/>
</dbReference>
<organism evidence="10 11">
    <name type="scientific">Brachybacterium tyrofermentans</name>
    <dbReference type="NCBI Taxonomy" id="47848"/>
    <lineage>
        <taxon>Bacteria</taxon>
        <taxon>Bacillati</taxon>
        <taxon>Actinomycetota</taxon>
        <taxon>Actinomycetes</taxon>
        <taxon>Micrococcales</taxon>
        <taxon>Dermabacteraceae</taxon>
        <taxon>Brachybacterium</taxon>
    </lineage>
</organism>
<dbReference type="SUPFAM" id="SSF51445">
    <property type="entry name" value="(Trans)glycosidases"/>
    <property type="match status" value="1"/>
</dbReference>
<dbReference type="Proteomes" id="UP001595937">
    <property type="component" value="Unassembled WGS sequence"/>
</dbReference>
<evidence type="ECO:0000256" key="7">
    <source>
        <dbReference type="SAM" id="SignalP"/>
    </source>
</evidence>
<dbReference type="Gene3D" id="3.40.50.1700">
    <property type="entry name" value="Glycoside hydrolase family 3 C-terminal domain"/>
    <property type="match status" value="1"/>
</dbReference>
<dbReference type="GO" id="GO:0016798">
    <property type="term" value="F:hydrolase activity, acting on glycosyl bonds"/>
    <property type="evidence" value="ECO:0007669"/>
    <property type="project" value="UniProtKB-KW"/>
</dbReference>
<dbReference type="Pfam" id="PF00933">
    <property type="entry name" value="Glyco_hydro_3"/>
    <property type="match status" value="1"/>
</dbReference>
<dbReference type="InterPro" id="IPR036962">
    <property type="entry name" value="Glyco_hydro_3_N_sf"/>
</dbReference>
<dbReference type="Gene3D" id="3.20.20.300">
    <property type="entry name" value="Glycoside hydrolase, family 3, N-terminal domain"/>
    <property type="match status" value="1"/>
</dbReference>
<dbReference type="PANTHER" id="PTHR30480:SF13">
    <property type="entry name" value="BETA-HEXOSAMINIDASE"/>
    <property type="match status" value="1"/>
</dbReference>
<reference evidence="11" key="1">
    <citation type="journal article" date="2019" name="Int. J. Syst. Evol. Microbiol.">
        <title>The Global Catalogue of Microorganisms (GCM) 10K type strain sequencing project: providing services to taxonomists for standard genome sequencing and annotation.</title>
        <authorList>
            <consortium name="The Broad Institute Genomics Platform"/>
            <consortium name="The Broad Institute Genome Sequencing Center for Infectious Disease"/>
            <person name="Wu L."/>
            <person name="Ma J."/>
        </authorList>
    </citation>
    <scope>NUCLEOTIDE SEQUENCE [LARGE SCALE GENOMIC DNA]</scope>
    <source>
        <strain evidence="11">CGMCC 1.16455</strain>
    </source>
</reference>
<feature type="chain" id="PRO_5047185853" description="beta-N-acetylhexosaminidase" evidence="7">
    <location>
        <begin position="42"/>
        <end position="605"/>
    </location>
</feature>
<dbReference type="Pfam" id="PF01915">
    <property type="entry name" value="Glyco_hydro_3_C"/>
    <property type="match status" value="1"/>
</dbReference>
<gene>
    <name evidence="10" type="ORF">ACFPK8_09710</name>
</gene>
<protein>
    <recommendedName>
        <fullName evidence="3">beta-N-acetylhexosaminidase</fullName>
        <ecNumber evidence="3">3.2.1.52</ecNumber>
    </recommendedName>
</protein>
<evidence type="ECO:0000259" key="9">
    <source>
        <dbReference type="Pfam" id="PF01915"/>
    </source>
</evidence>
<dbReference type="InterPro" id="IPR002772">
    <property type="entry name" value="Glyco_hydro_3_C"/>
</dbReference>
<dbReference type="PROSITE" id="PS00775">
    <property type="entry name" value="GLYCOSYL_HYDROL_F3"/>
    <property type="match status" value="1"/>
</dbReference>
<feature type="domain" description="Glycoside hydrolase family 3 C-terminal" evidence="9">
    <location>
        <begin position="435"/>
        <end position="593"/>
    </location>
</feature>
<evidence type="ECO:0000313" key="11">
    <source>
        <dbReference type="Proteomes" id="UP001595937"/>
    </source>
</evidence>
<dbReference type="PRINTS" id="PR00133">
    <property type="entry name" value="GLHYDRLASE3"/>
</dbReference>
<evidence type="ECO:0000256" key="6">
    <source>
        <dbReference type="RuleBase" id="RU361161"/>
    </source>
</evidence>
<dbReference type="GeneID" id="303297234"/>
<feature type="signal peptide" evidence="7">
    <location>
        <begin position="1"/>
        <end position="41"/>
    </location>
</feature>
<dbReference type="SUPFAM" id="SSF52279">
    <property type="entry name" value="Beta-D-glucan exohydrolase, C-terminal domain"/>
    <property type="match status" value="1"/>
</dbReference>
<keyword evidence="5 6" id="KW-0326">Glycosidase</keyword>
<evidence type="ECO:0000256" key="1">
    <source>
        <dbReference type="ARBA" id="ARBA00001231"/>
    </source>
</evidence>
<proteinExistence type="inferred from homology"/>
<dbReference type="InterPro" id="IPR006311">
    <property type="entry name" value="TAT_signal"/>
</dbReference>
<evidence type="ECO:0000256" key="4">
    <source>
        <dbReference type="ARBA" id="ARBA00022801"/>
    </source>
</evidence>
<feature type="domain" description="Glycoside hydrolase family 3 N-terminal" evidence="8">
    <location>
        <begin position="62"/>
        <end position="394"/>
    </location>
</feature>
<dbReference type="InterPro" id="IPR050226">
    <property type="entry name" value="NagZ_Beta-hexosaminidase"/>
</dbReference>
<dbReference type="InterPro" id="IPR001764">
    <property type="entry name" value="Glyco_hydro_3_N"/>
</dbReference>
<accession>A0ABW0FGF5</accession>
<evidence type="ECO:0000256" key="2">
    <source>
        <dbReference type="ARBA" id="ARBA00005336"/>
    </source>
</evidence>
<comment type="catalytic activity">
    <reaction evidence="1">
        <text>Hydrolysis of terminal non-reducing N-acetyl-D-hexosamine residues in N-acetyl-beta-D-hexosaminides.</text>
        <dbReference type="EC" id="3.2.1.52"/>
    </reaction>
</comment>
<name>A0ABW0FGF5_9MICO</name>
<dbReference type="InterPro" id="IPR019800">
    <property type="entry name" value="Glyco_hydro_3_AS"/>
</dbReference>
<dbReference type="PROSITE" id="PS51318">
    <property type="entry name" value="TAT"/>
    <property type="match status" value="1"/>
</dbReference>
<dbReference type="InterPro" id="IPR017853">
    <property type="entry name" value="GH"/>
</dbReference>
<evidence type="ECO:0000259" key="8">
    <source>
        <dbReference type="Pfam" id="PF00933"/>
    </source>
</evidence>
<evidence type="ECO:0000256" key="3">
    <source>
        <dbReference type="ARBA" id="ARBA00012663"/>
    </source>
</evidence>
<keyword evidence="7" id="KW-0732">Signal</keyword>
<evidence type="ECO:0000256" key="5">
    <source>
        <dbReference type="ARBA" id="ARBA00023295"/>
    </source>
</evidence>